<dbReference type="InterPro" id="IPR008309">
    <property type="entry name" value="YdbL"/>
</dbReference>
<gene>
    <name evidence="2" type="ORF">H4O21_08610</name>
</gene>
<evidence type="ECO:0000313" key="2">
    <source>
        <dbReference type="EMBL" id="MBB1486667.1"/>
    </source>
</evidence>
<feature type="chain" id="PRO_5032352875" evidence="1">
    <location>
        <begin position="24"/>
        <end position="108"/>
    </location>
</feature>
<evidence type="ECO:0000256" key="1">
    <source>
        <dbReference type="SAM" id="SignalP"/>
    </source>
</evidence>
<sequence>MKLVKQFASILLISLAMMQAVMADELDQAKNNGWVGERYTGYLGIISQAQKVKPMVDSVNAQRKAHYKKLAIDNGIPLQEVEKLAGKKVINKTRSGHFIDLGNGWVKK</sequence>
<reference evidence="2 3" key="1">
    <citation type="submission" date="2020-08" db="EMBL/GenBank/DDBJ databases">
        <title>Oceanospirillum sp. nov. isolated from marine sediment.</title>
        <authorList>
            <person name="Ji X."/>
        </authorList>
    </citation>
    <scope>NUCLEOTIDE SEQUENCE [LARGE SCALE GENOMIC DNA]</scope>
    <source>
        <strain evidence="2 3">D5</strain>
    </source>
</reference>
<comment type="caution">
    <text evidence="2">The sequence shown here is derived from an EMBL/GenBank/DDBJ whole genome shotgun (WGS) entry which is preliminary data.</text>
</comment>
<name>A0A839IQF3_9GAMM</name>
<keyword evidence="3" id="KW-1185">Reference proteome</keyword>
<dbReference type="PIRSF" id="PIRSF025560">
    <property type="entry name" value="UCP025560"/>
    <property type="match status" value="1"/>
</dbReference>
<dbReference type="RefSeq" id="WP_182808446.1">
    <property type="nucleotide sequence ID" value="NZ_JACJFM010000008.1"/>
</dbReference>
<dbReference type="Pfam" id="PF07027">
    <property type="entry name" value="DUF1318"/>
    <property type="match status" value="1"/>
</dbReference>
<organism evidence="2 3">
    <name type="scientific">Oceanospirillum sediminis</name>
    <dbReference type="NCBI Taxonomy" id="2760088"/>
    <lineage>
        <taxon>Bacteria</taxon>
        <taxon>Pseudomonadati</taxon>
        <taxon>Pseudomonadota</taxon>
        <taxon>Gammaproteobacteria</taxon>
        <taxon>Oceanospirillales</taxon>
        <taxon>Oceanospirillaceae</taxon>
        <taxon>Oceanospirillum</taxon>
    </lineage>
</organism>
<accession>A0A839IQF3</accession>
<keyword evidence="1" id="KW-0732">Signal</keyword>
<proteinExistence type="predicted"/>
<protein>
    <submittedName>
        <fullName evidence="2">YdbL family protein</fullName>
    </submittedName>
</protein>
<dbReference type="Proteomes" id="UP000565262">
    <property type="component" value="Unassembled WGS sequence"/>
</dbReference>
<evidence type="ECO:0000313" key="3">
    <source>
        <dbReference type="Proteomes" id="UP000565262"/>
    </source>
</evidence>
<feature type="signal peptide" evidence="1">
    <location>
        <begin position="1"/>
        <end position="23"/>
    </location>
</feature>
<dbReference type="EMBL" id="JACJFM010000008">
    <property type="protein sequence ID" value="MBB1486667.1"/>
    <property type="molecule type" value="Genomic_DNA"/>
</dbReference>
<dbReference type="AlphaFoldDB" id="A0A839IQF3"/>